<keyword evidence="2" id="KW-1185">Reference proteome</keyword>
<gene>
    <name evidence="1" type="ORF">HPB49_008890</name>
</gene>
<dbReference type="Proteomes" id="UP000821865">
    <property type="component" value="Chromosome 9"/>
</dbReference>
<sequence length="855" mass="92868">MDVVGVEGETISPEEYEDPGWMAAHSRRKSRTKERLSIGDSLRNADETHRLATRRNSWRKHGRETLLARGGIGPALRLASTPAVRGLLRRLRTMAAATQRGYDPLAMAWTQVDVQQAATTENGLSNIKDEGLFQLVNLRRKATQRKMASKGGVPAAPLMSKPAAGNPSGLVCNGSARAAQPRSKTATWRPRDTPKMSADDIIVVLKPRETLHLKTVFQTGDLGAAIAQYVGGEAGTTLNVWPAANKLAGDFNLNVGSGSIPLRGHVKLNGEVCRGVITVRADETTTSLKGKVVWREGDLAFVRKLGTSNVAVLTFVGRRNCECAVVREYKRTVPACYQCGTIGHRIDNCPHPDLTRCGYCGQRVGASEQGLAEHECTPSCMVCGEAHLTGSADCKGKFRRLQRPRTQQQGAPSNKTSKPTYNGGASMGKSGKVTGPATGNKAARENSAGNKTSSSKENKNRKTSGQSAKPPAFQEGDFPPLGNSKAAITSKVSNWAEIASTPSSSPSPLELELKKEIAFLRTQNEQLEQKVIALQNVRAEPPFPGTLDSGDESVSLCSGMGPVTYGPLNSNLEGRMTDLEKSVADQMAPLPTMIAQIMQAQMQQLVTTLTQQITAAVTQNIKSWIQASPKLFRRAGPVKELGRPSKVCGNIDEDDTEAVPLVTALQTAPQLPEEDYEVVIRPRGGFDTMQSSAIIKDGVLRAAGITMKDAEEDILRVNSKQNTFIMSTPKLEKANRYSQLKEIRIGTGVFGAAAYITAPDNTSKGVIRGIPDFDAPEDIEESLVNRRNPRILHARRMGRTDSVVIVFEGTYVPHYVYYRSAEYRCVLYRKKHEMCTTCGRLGHRTDVCPAPNTKH</sequence>
<dbReference type="EMBL" id="CM023478">
    <property type="protein sequence ID" value="KAH7933125.1"/>
    <property type="molecule type" value="Genomic_DNA"/>
</dbReference>
<name>A0ACB8C2S5_DERSI</name>
<accession>A0ACB8C2S5</accession>
<protein>
    <submittedName>
        <fullName evidence="1">Uncharacterized protein</fullName>
    </submittedName>
</protein>
<comment type="caution">
    <text evidence="1">The sequence shown here is derived from an EMBL/GenBank/DDBJ whole genome shotgun (WGS) entry which is preliminary data.</text>
</comment>
<proteinExistence type="predicted"/>
<evidence type="ECO:0000313" key="1">
    <source>
        <dbReference type="EMBL" id="KAH7933125.1"/>
    </source>
</evidence>
<organism evidence="1 2">
    <name type="scientific">Dermacentor silvarum</name>
    <name type="common">Tick</name>
    <dbReference type="NCBI Taxonomy" id="543639"/>
    <lineage>
        <taxon>Eukaryota</taxon>
        <taxon>Metazoa</taxon>
        <taxon>Ecdysozoa</taxon>
        <taxon>Arthropoda</taxon>
        <taxon>Chelicerata</taxon>
        <taxon>Arachnida</taxon>
        <taxon>Acari</taxon>
        <taxon>Parasitiformes</taxon>
        <taxon>Ixodida</taxon>
        <taxon>Ixodoidea</taxon>
        <taxon>Ixodidae</taxon>
        <taxon>Rhipicephalinae</taxon>
        <taxon>Dermacentor</taxon>
    </lineage>
</organism>
<reference evidence="1" key="1">
    <citation type="submission" date="2020-05" db="EMBL/GenBank/DDBJ databases">
        <title>Large-scale comparative analyses of tick genomes elucidate their genetic diversity and vector capacities.</title>
        <authorList>
            <person name="Jia N."/>
            <person name="Wang J."/>
            <person name="Shi W."/>
            <person name="Du L."/>
            <person name="Sun Y."/>
            <person name="Zhan W."/>
            <person name="Jiang J."/>
            <person name="Wang Q."/>
            <person name="Zhang B."/>
            <person name="Ji P."/>
            <person name="Sakyi L.B."/>
            <person name="Cui X."/>
            <person name="Yuan T."/>
            <person name="Jiang B."/>
            <person name="Yang W."/>
            <person name="Lam T.T.-Y."/>
            <person name="Chang Q."/>
            <person name="Ding S."/>
            <person name="Wang X."/>
            <person name="Zhu J."/>
            <person name="Ruan X."/>
            <person name="Zhao L."/>
            <person name="Wei J."/>
            <person name="Que T."/>
            <person name="Du C."/>
            <person name="Cheng J."/>
            <person name="Dai P."/>
            <person name="Han X."/>
            <person name="Huang E."/>
            <person name="Gao Y."/>
            <person name="Liu J."/>
            <person name="Shao H."/>
            <person name="Ye R."/>
            <person name="Li L."/>
            <person name="Wei W."/>
            <person name="Wang X."/>
            <person name="Wang C."/>
            <person name="Yang T."/>
            <person name="Huo Q."/>
            <person name="Li W."/>
            <person name="Guo W."/>
            <person name="Chen H."/>
            <person name="Zhou L."/>
            <person name="Ni X."/>
            <person name="Tian J."/>
            <person name="Zhou Y."/>
            <person name="Sheng Y."/>
            <person name="Liu T."/>
            <person name="Pan Y."/>
            <person name="Xia L."/>
            <person name="Li J."/>
            <person name="Zhao F."/>
            <person name="Cao W."/>
        </authorList>
    </citation>
    <scope>NUCLEOTIDE SEQUENCE</scope>
    <source>
        <strain evidence="1">Dsil-2018</strain>
    </source>
</reference>
<evidence type="ECO:0000313" key="2">
    <source>
        <dbReference type="Proteomes" id="UP000821865"/>
    </source>
</evidence>